<dbReference type="SUPFAM" id="SSF53474">
    <property type="entry name" value="alpha/beta-Hydrolases"/>
    <property type="match status" value="1"/>
</dbReference>
<dbReference type="AlphaFoldDB" id="A0A2W1K1X8"/>
<evidence type="ECO:0000313" key="2">
    <source>
        <dbReference type="Proteomes" id="UP000248886"/>
    </source>
</evidence>
<dbReference type="Proteomes" id="UP000248886">
    <property type="component" value="Unassembled WGS sequence"/>
</dbReference>
<protein>
    <submittedName>
        <fullName evidence="1">Alpha/beta hydrolase</fullName>
    </submittedName>
</protein>
<proteinExistence type="predicted"/>
<gene>
    <name evidence="1" type="ORF">DN052_08680</name>
</gene>
<organism evidence="1 2">
    <name type="scientific">Acidithiobacillus ferrooxidans</name>
    <name type="common">Thiobacillus ferrooxidans</name>
    <dbReference type="NCBI Taxonomy" id="920"/>
    <lineage>
        <taxon>Bacteria</taxon>
        <taxon>Pseudomonadati</taxon>
        <taxon>Pseudomonadota</taxon>
        <taxon>Acidithiobacillia</taxon>
        <taxon>Acidithiobacillales</taxon>
        <taxon>Acidithiobacillaceae</taxon>
        <taxon>Acidithiobacillus</taxon>
    </lineage>
</organism>
<dbReference type="InterPro" id="IPR029058">
    <property type="entry name" value="AB_hydrolase_fold"/>
</dbReference>
<dbReference type="GO" id="GO:0016787">
    <property type="term" value="F:hydrolase activity"/>
    <property type="evidence" value="ECO:0007669"/>
    <property type="project" value="UniProtKB-KW"/>
</dbReference>
<keyword evidence="1" id="KW-0378">Hydrolase</keyword>
<name>A0A2W1K1X8_ACIFR</name>
<comment type="caution">
    <text evidence="1">The sequence shown here is derived from an EMBL/GenBank/DDBJ whole genome shotgun (WGS) entry which is preliminary data.</text>
</comment>
<dbReference type="Pfam" id="PF06821">
    <property type="entry name" value="Ser_hydrolase"/>
    <property type="match status" value="1"/>
</dbReference>
<accession>A0A2W1K1X8</accession>
<dbReference type="Gene3D" id="3.40.50.1820">
    <property type="entry name" value="alpha/beta hydrolase"/>
    <property type="match status" value="1"/>
</dbReference>
<dbReference type="RefSeq" id="WP_074874199.1">
    <property type="nucleotide sequence ID" value="NZ_AP025160.1"/>
</dbReference>
<dbReference type="OrthoDB" id="9804993at2"/>
<dbReference type="EMBL" id="QKQP01000005">
    <property type="protein sequence ID" value="PZD80523.1"/>
    <property type="molecule type" value="Genomic_DNA"/>
</dbReference>
<reference evidence="1 2" key="1">
    <citation type="submission" date="2018-06" db="EMBL/GenBank/DDBJ databases">
        <title>Draft sequence of Acidithiobacillus ferrooxidans CCM 4253.</title>
        <authorList>
            <person name="Moya-Beltran A."/>
            <person name="Castro M."/>
            <person name="Covarrubias P.C."/>
            <person name="Issotta F."/>
            <person name="Janiczek O."/>
            <person name="Mandl M."/>
            <person name="Kucera J."/>
            <person name="Quatrini R."/>
        </authorList>
    </citation>
    <scope>NUCLEOTIDE SEQUENCE [LARGE SCALE GENOMIC DNA]</scope>
    <source>
        <strain evidence="1 2">CCM 4253</strain>
    </source>
</reference>
<sequence length="180" mass="19578">MSTRALILPGIGNSSSEHWQSLWERANSSFLRVEQRDWERPVCEEWVNVLEDAVRQTGNHSTKVVLVAHSLGCLLVAQWASRTKLSIKGALLVAPPDPFGPNFPKKATGFSPFPLQPLRFPSIVVTSADDPYGSVEFATQCAAAWGGRLVNIGAAGHINAYSGLGPWSEGFSLFQEMAGR</sequence>
<dbReference type="InterPro" id="IPR010662">
    <property type="entry name" value="RBBP9/YdeN"/>
</dbReference>
<evidence type="ECO:0000313" key="1">
    <source>
        <dbReference type="EMBL" id="PZD80523.1"/>
    </source>
</evidence>